<dbReference type="PROSITE" id="PS51257">
    <property type="entry name" value="PROKAR_LIPOPROTEIN"/>
    <property type="match status" value="1"/>
</dbReference>
<evidence type="ECO:0000256" key="3">
    <source>
        <dbReference type="ARBA" id="ARBA00022714"/>
    </source>
</evidence>
<evidence type="ECO:0000313" key="13">
    <source>
        <dbReference type="Proteomes" id="UP001500102"/>
    </source>
</evidence>
<dbReference type="Gene3D" id="2.102.10.10">
    <property type="entry name" value="Rieske [2Fe-2S] iron-sulphur domain"/>
    <property type="match status" value="1"/>
</dbReference>
<dbReference type="InterPro" id="IPR017941">
    <property type="entry name" value="Rieske_2Fe-2S"/>
</dbReference>
<dbReference type="Proteomes" id="UP001500102">
    <property type="component" value="Unassembled WGS sequence"/>
</dbReference>
<evidence type="ECO:0000256" key="2">
    <source>
        <dbReference type="ARBA" id="ARBA00015816"/>
    </source>
</evidence>
<evidence type="ECO:0000256" key="9">
    <source>
        <dbReference type="ARBA" id="ARBA00034078"/>
    </source>
</evidence>
<evidence type="ECO:0000256" key="10">
    <source>
        <dbReference type="SAM" id="SignalP"/>
    </source>
</evidence>
<dbReference type="PANTHER" id="PTHR10134">
    <property type="entry name" value="CYTOCHROME B-C1 COMPLEX SUBUNIT RIESKE, MITOCHONDRIAL"/>
    <property type="match status" value="1"/>
</dbReference>
<gene>
    <name evidence="12" type="ORF">GCM10009825_03950</name>
</gene>
<dbReference type="CDD" id="cd03467">
    <property type="entry name" value="Rieske"/>
    <property type="match status" value="1"/>
</dbReference>
<reference evidence="12 13" key="1">
    <citation type="journal article" date="2019" name="Int. J. Syst. Evol. Microbiol.">
        <title>The Global Catalogue of Microorganisms (GCM) 10K type strain sequencing project: providing services to taxonomists for standard genome sequencing and annotation.</title>
        <authorList>
            <consortium name="The Broad Institute Genomics Platform"/>
            <consortium name="The Broad Institute Genome Sequencing Center for Infectious Disease"/>
            <person name="Wu L."/>
            <person name="Ma J."/>
        </authorList>
    </citation>
    <scope>NUCLEOTIDE SEQUENCE [LARGE SCALE GENOMIC DNA]</scope>
    <source>
        <strain evidence="12 13">JCM 15921</strain>
    </source>
</reference>
<evidence type="ECO:0000256" key="6">
    <source>
        <dbReference type="ARBA" id="ARBA00023014"/>
    </source>
</evidence>
<dbReference type="RefSeq" id="WP_161958189.1">
    <property type="nucleotide sequence ID" value="NZ_BAAAQB010000006.1"/>
</dbReference>
<evidence type="ECO:0000313" key="12">
    <source>
        <dbReference type="EMBL" id="GAA2126652.1"/>
    </source>
</evidence>
<keyword evidence="4" id="KW-0479">Metal-binding</keyword>
<name>A0ABN2YG34_9MICC</name>
<sequence>MNPEKSLPRRSMLLGAAATVGGGLALSACAAQPSDSAAPSTAADASAPAGTPVRVGKLSEVKVGATATGTANGKTVVIFRSADQKVLAYDATCTHAGCPVAPSGQNFECPCHGSAFKGADGSVITGPARSPLAPLTAAIDGDWITVTA</sequence>
<accession>A0ABN2YG34</accession>
<dbReference type="PROSITE" id="PS51296">
    <property type="entry name" value="RIESKE"/>
    <property type="match status" value="1"/>
</dbReference>
<evidence type="ECO:0000256" key="5">
    <source>
        <dbReference type="ARBA" id="ARBA00023004"/>
    </source>
</evidence>
<comment type="function">
    <text evidence="1">Iron-sulfur subunit of the cytochrome bc1 complex, an essential component of the respiratory electron transport chain required for ATP synthesis. The bc1 complex catalyzes the oxidation of menaquinol and the reduction of cytochrome c in the respiratory chain. The bc1 complex operates through a Q-cycle mechanism that couples electron transfer to generation of the proton gradient that drives ATP synthesis.</text>
</comment>
<organism evidence="12 13">
    <name type="scientific">Arthrobacter humicola</name>
    <dbReference type="NCBI Taxonomy" id="409291"/>
    <lineage>
        <taxon>Bacteria</taxon>
        <taxon>Bacillati</taxon>
        <taxon>Actinomycetota</taxon>
        <taxon>Actinomycetes</taxon>
        <taxon>Micrococcales</taxon>
        <taxon>Micrococcaceae</taxon>
        <taxon>Arthrobacter</taxon>
    </lineage>
</organism>
<feature type="signal peptide" evidence="10">
    <location>
        <begin position="1"/>
        <end position="30"/>
    </location>
</feature>
<evidence type="ECO:0000256" key="4">
    <source>
        <dbReference type="ARBA" id="ARBA00022723"/>
    </source>
</evidence>
<comment type="caution">
    <text evidence="12">The sequence shown here is derived from an EMBL/GenBank/DDBJ whole genome shotgun (WGS) entry which is preliminary data.</text>
</comment>
<proteinExistence type="predicted"/>
<dbReference type="InterPro" id="IPR014349">
    <property type="entry name" value="Rieske_Fe-S_prot"/>
</dbReference>
<keyword evidence="10" id="KW-0732">Signal</keyword>
<evidence type="ECO:0000256" key="1">
    <source>
        <dbReference type="ARBA" id="ARBA00002494"/>
    </source>
</evidence>
<keyword evidence="6" id="KW-0411">Iron-sulfur</keyword>
<comment type="cofactor">
    <cofactor evidence="9">
        <name>[2Fe-2S] cluster</name>
        <dbReference type="ChEBI" id="CHEBI:190135"/>
    </cofactor>
</comment>
<dbReference type="SUPFAM" id="SSF50022">
    <property type="entry name" value="ISP domain"/>
    <property type="match status" value="1"/>
</dbReference>
<evidence type="ECO:0000259" key="11">
    <source>
        <dbReference type="PROSITE" id="PS51296"/>
    </source>
</evidence>
<dbReference type="PROSITE" id="PS51318">
    <property type="entry name" value="TAT"/>
    <property type="match status" value="1"/>
</dbReference>
<dbReference type="EMBL" id="BAAAQB010000006">
    <property type="protein sequence ID" value="GAA2126652.1"/>
    <property type="molecule type" value="Genomic_DNA"/>
</dbReference>
<keyword evidence="5" id="KW-0408">Iron</keyword>
<feature type="chain" id="PRO_5046693194" description="Cytochrome bc1 complex Rieske iron-sulfur subunit" evidence="10">
    <location>
        <begin position="31"/>
        <end position="148"/>
    </location>
</feature>
<keyword evidence="7" id="KW-1015">Disulfide bond</keyword>
<keyword evidence="3" id="KW-0001">2Fe-2S</keyword>
<dbReference type="InterPro" id="IPR005805">
    <property type="entry name" value="Rieske_Fe-S_prot_C"/>
</dbReference>
<keyword evidence="13" id="KW-1185">Reference proteome</keyword>
<dbReference type="InterPro" id="IPR006311">
    <property type="entry name" value="TAT_signal"/>
</dbReference>
<dbReference type="Pfam" id="PF00355">
    <property type="entry name" value="Rieske"/>
    <property type="match status" value="1"/>
</dbReference>
<protein>
    <recommendedName>
        <fullName evidence="2">Cytochrome bc1 complex Rieske iron-sulfur subunit</fullName>
    </recommendedName>
    <alternativeName>
        <fullName evidence="8">Cytochrome bc1 reductase complex subunit QcrA</fullName>
    </alternativeName>
</protein>
<dbReference type="InterPro" id="IPR036922">
    <property type="entry name" value="Rieske_2Fe-2S_sf"/>
</dbReference>
<feature type="domain" description="Rieske" evidence="11">
    <location>
        <begin position="53"/>
        <end position="146"/>
    </location>
</feature>
<dbReference type="PRINTS" id="PR00162">
    <property type="entry name" value="RIESKE"/>
</dbReference>
<evidence type="ECO:0000256" key="8">
    <source>
        <dbReference type="ARBA" id="ARBA00029586"/>
    </source>
</evidence>
<evidence type="ECO:0000256" key="7">
    <source>
        <dbReference type="ARBA" id="ARBA00023157"/>
    </source>
</evidence>